<feature type="domain" description="RNB" evidence="17">
    <location>
        <begin position="530"/>
        <end position="865"/>
    </location>
</feature>
<keyword evidence="9" id="KW-0378">Hydrolase</keyword>
<accession>A0A5E8BNK7</accession>
<dbReference type="InterPro" id="IPR029060">
    <property type="entry name" value="PIN-like_dom_sf"/>
</dbReference>
<dbReference type="Proteomes" id="UP000398389">
    <property type="component" value="Unassembled WGS sequence"/>
</dbReference>
<reference evidence="18 19" key="1">
    <citation type="submission" date="2019-09" db="EMBL/GenBank/DDBJ databases">
        <authorList>
            <person name="Brejova B."/>
        </authorList>
    </citation>
    <scope>NUCLEOTIDE SEQUENCE [LARGE SCALE GENOMIC DNA]</scope>
</reference>
<dbReference type="GO" id="GO:0071034">
    <property type="term" value="P:CUT catabolic process"/>
    <property type="evidence" value="ECO:0007669"/>
    <property type="project" value="UniProtKB-ARBA"/>
</dbReference>
<dbReference type="OrthoDB" id="372421at2759"/>
<organism evidence="18 19">
    <name type="scientific">Magnusiomyces paraingens</name>
    <dbReference type="NCBI Taxonomy" id="2606893"/>
    <lineage>
        <taxon>Eukaryota</taxon>
        <taxon>Fungi</taxon>
        <taxon>Dikarya</taxon>
        <taxon>Ascomycota</taxon>
        <taxon>Saccharomycotina</taxon>
        <taxon>Dipodascomycetes</taxon>
        <taxon>Dipodascales</taxon>
        <taxon>Dipodascaceae</taxon>
        <taxon>Magnusiomyces</taxon>
    </lineage>
</organism>
<evidence type="ECO:0000259" key="17">
    <source>
        <dbReference type="SMART" id="SM00955"/>
    </source>
</evidence>
<dbReference type="Pfam" id="PF17215">
    <property type="entry name" value="Rrp44_S1"/>
    <property type="match status" value="1"/>
</dbReference>
<keyword evidence="7" id="KW-0540">Nuclease</keyword>
<proteinExistence type="inferred from homology"/>
<keyword evidence="8" id="KW-0255">Endonuclease</keyword>
<dbReference type="CDD" id="cd09862">
    <property type="entry name" value="PIN_Rrp44-like"/>
    <property type="match status" value="1"/>
</dbReference>
<name>A0A5E8BNK7_9ASCO</name>
<evidence type="ECO:0000256" key="7">
    <source>
        <dbReference type="ARBA" id="ARBA00022722"/>
    </source>
</evidence>
<dbReference type="EMBL" id="CABVLU010000002">
    <property type="protein sequence ID" value="VVT51095.1"/>
    <property type="molecule type" value="Genomic_DNA"/>
</dbReference>
<dbReference type="Gene3D" id="3.40.50.1010">
    <property type="entry name" value="5'-nuclease"/>
    <property type="match status" value="1"/>
</dbReference>
<keyword evidence="13" id="KW-0539">Nucleus</keyword>
<evidence type="ECO:0000259" key="16">
    <source>
        <dbReference type="SMART" id="SM00670"/>
    </source>
</evidence>
<dbReference type="InterPro" id="IPR022966">
    <property type="entry name" value="RNase_II/R_CS"/>
</dbReference>
<evidence type="ECO:0000256" key="8">
    <source>
        <dbReference type="ARBA" id="ARBA00022759"/>
    </source>
</evidence>
<feature type="domain" description="PIN" evidence="16">
    <location>
        <begin position="85"/>
        <end position="212"/>
    </location>
</feature>
<evidence type="ECO:0000256" key="13">
    <source>
        <dbReference type="ARBA" id="ARBA00023242"/>
    </source>
</evidence>
<dbReference type="GO" id="GO:0000176">
    <property type="term" value="C:nuclear exosome (RNase complex)"/>
    <property type="evidence" value="ECO:0007669"/>
    <property type="project" value="TreeGrafter"/>
</dbReference>
<keyword evidence="19" id="KW-1185">Reference proteome</keyword>
<dbReference type="InterPro" id="IPR050180">
    <property type="entry name" value="RNR_Ribonuclease"/>
</dbReference>
<dbReference type="GeneID" id="43581800"/>
<dbReference type="Pfam" id="PF17849">
    <property type="entry name" value="OB_Dis3"/>
    <property type="match status" value="1"/>
</dbReference>
<dbReference type="InterPro" id="IPR041505">
    <property type="entry name" value="Dis3_CSD2"/>
</dbReference>
<dbReference type="GO" id="GO:0071031">
    <property type="term" value="P:nuclear mRNA surveillance of mRNA 3'-end processing"/>
    <property type="evidence" value="ECO:0007669"/>
    <property type="project" value="TreeGrafter"/>
</dbReference>
<evidence type="ECO:0000256" key="2">
    <source>
        <dbReference type="ARBA" id="ARBA00004496"/>
    </source>
</evidence>
<evidence type="ECO:0000256" key="14">
    <source>
        <dbReference type="ARBA" id="ARBA00077930"/>
    </source>
</evidence>
<evidence type="ECO:0000256" key="6">
    <source>
        <dbReference type="ARBA" id="ARBA00022552"/>
    </source>
</evidence>
<dbReference type="InterPro" id="IPR033771">
    <property type="entry name" value="Rrp44_CSD1"/>
</dbReference>
<dbReference type="SUPFAM" id="SSF88723">
    <property type="entry name" value="PIN domain-like"/>
    <property type="match status" value="1"/>
</dbReference>
<keyword evidence="11" id="KW-0269">Exonuclease</keyword>
<dbReference type="GO" id="GO:0016075">
    <property type="term" value="P:rRNA catabolic process"/>
    <property type="evidence" value="ECO:0007669"/>
    <property type="project" value="TreeGrafter"/>
</dbReference>
<dbReference type="GO" id="GO:0000175">
    <property type="term" value="F:3'-5'-RNA exonuclease activity"/>
    <property type="evidence" value="ECO:0007669"/>
    <property type="project" value="UniProtKB-ARBA"/>
</dbReference>
<keyword evidence="12" id="KW-0694">RNA-binding</keyword>
<keyword evidence="10" id="KW-0271">Exosome</keyword>
<evidence type="ECO:0000256" key="1">
    <source>
        <dbReference type="ARBA" id="ARBA00001946"/>
    </source>
</evidence>
<dbReference type="FunFam" id="3.40.50.1010:FF:000010">
    <property type="entry name" value="Exosome complex exonuclease DIS3"/>
    <property type="match status" value="1"/>
</dbReference>
<dbReference type="InterPro" id="IPR033770">
    <property type="entry name" value="RRP44_S1"/>
</dbReference>
<dbReference type="Gene3D" id="2.40.50.700">
    <property type="match status" value="1"/>
</dbReference>
<sequence length="1011" mass="114671">MSLENPLKRPHQKAYSVISHKVFVRSSKAGNATKLYREQYLRTDIPCSSALCDLCAGITPTLPDGSVQLPILARDPNSTSKRGPHYLVIDTNIALRAIDALELKSAFFDIIIPQTVLEEVRNRSLPVYQRLRNLSKDADEKRIYVFHNEFRQETHIVREKNETINDRNDRAIRKVVEFYNNHLAAHATALSKELNVSIPQVILLSEDKANRQKAQAEGITALSIREYISELPNSDEILDMLPSEEDTSKSSENQFEYPEYYPQSRVLGGVKNNTLFRGKLEINRYNFLEGTVSTRAYPRPILILGRKNLNRGFNGDTVVVELLPKSQWKYPSSEVIEEEKLDQLDGADNEDEFIISEAERKMLSQEALKAQEAVNKKSDEEEVPALRIQPTARIVAIEKRSWRFYVGHIPSNSVTVDDTNSLKNVFVSPLDKCIPRIRIRTRKAQELMGKRLVVAIDSWSRTSKHPDGHFVRALGDIETKEAETEALLLEHDVEYRPFSKAVLKCLPPEGHDWKCPEKLQGSGDPKLEKRRDLRHLDVCSIDPPRCQDIDDALHARPLPNGNYEVGVHIADVTHFVKPNTPLDEEGSRRGTSVYLVDKRIDMLPMLLGTDLCSLIPRVDRFAFSVLWELSPDAKIVNVEFTKSVIRSREAFEYGEAQARIDDASNNDDLTKGMRILLDLSIKLKQQRMDAGALNLASPEVKVHTDSETSDPSEVEIKQLLATNSLVEEFMLLANISVARQIYQAFPQTAMLRRHGAPPATNFDVLNEQLRVKKGSEFHIDTSSSKALADSLDKLVDPKDPFFNTLVRIMATRCMMAAEYFSSGSYSEPEFRHYGLATEIYTHFTSPIRRYADVVAHRQLAASISYEPLDQVHRDKEKMERVCFNINKRHRNAQFAGRASIEYYVGQLLKREGSDATSVTHEGYIIKVFSNGVSILVPKFGVESLIHLEGLGDPETARYVEETFTLEIERTDSKTGKRQVRALSVFDRIMVSVHSVKDESSGKRKVQMQLAD</sequence>
<evidence type="ECO:0000256" key="15">
    <source>
        <dbReference type="RuleBase" id="RU003901"/>
    </source>
</evidence>
<dbReference type="GO" id="GO:0006364">
    <property type="term" value="P:rRNA processing"/>
    <property type="evidence" value="ECO:0007669"/>
    <property type="project" value="UniProtKB-KW"/>
</dbReference>
<gene>
    <name evidence="18" type="ORF">SAPINGB_P002982</name>
</gene>
<dbReference type="PROSITE" id="PS01175">
    <property type="entry name" value="RIBONUCLEASE_II"/>
    <property type="match status" value="1"/>
</dbReference>
<dbReference type="FunFam" id="2.40.50.700:FF:000001">
    <property type="entry name" value="Exosome complex exonuclease exoribonuclease (Rrp44)"/>
    <property type="match status" value="1"/>
</dbReference>
<evidence type="ECO:0000256" key="9">
    <source>
        <dbReference type="ARBA" id="ARBA00022801"/>
    </source>
</evidence>
<dbReference type="PANTHER" id="PTHR23355">
    <property type="entry name" value="RIBONUCLEASE"/>
    <property type="match status" value="1"/>
</dbReference>
<dbReference type="GO" id="GO:0003723">
    <property type="term" value="F:RNA binding"/>
    <property type="evidence" value="ECO:0007669"/>
    <property type="project" value="UniProtKB-KW"/>
</dbReference>
<dbReference type="AlphaFoldDB" id="A0A5E8BNK7"/>
<dbReference type="Gene3D" id="2.40.50.140">
    <property type="entry name" value="Nucleic acid-binding proteins"/>
    <property type="match status" value="1"/>
</dbReference>
<evidence type="ECO:0000256" key="5">
    <source>
        <dbReference type="ARBA" id="ARBA00022490"/>
    </source>
</evidence>
<evidence type="ECO:0000313" key="18">
    <source>
        <dbReference type="EMBL" id="VVT51095.1"/>
    </source>
</evidence>
<keyword evidence="6" id="KW-0698">rRNA processing</keyword>
<evidence type="ECO:0000256" key="3">
    <source>
        <dbReference type="ARBA" id="ARBA00004604"/>
    </source>
</evidence>
<dbReference type="Pfam" id="PF13638">
    <property type="entry name" value="PIN_4"/>
    <property type="match status" value="1"/>
</dbReference>
<evidence type="ECO:0000256" key="10">
    <source>
        <dbReference type="ARBA" id="ARBA00022835"/>
    </source>
</evidence>
<dbReference type="Pfam" id="PF00773">
    <property type="entry name" value="RNB"/>
    <property type="match status" value="1"/>
</dbReference>
<dbReference type="Pfam" id="PF17216">
    <property type="entry name" value="Rrp44_CSD1"/>
    <property type="match status" value="1"/>
</dbReference>
<dbReference type="SMART" id="SM00955">
    <property type="entry name" value="RNB"/>
    <property type="match status" value="1"/>
</dbReference>
<dbReference type="InterPro" id="IPR012340">
    <property type="entry name" value="NA-bd_OB-fold"/>
</dbReference>
<dbReference type="GO" id="GO:0004519">
    <property type="term" value="F:endonuclease activity"/>
    <property type="evidence" value="ECO:0007669"/>
    <property type="project" value="UniProtKB-KW"/>
</dbReference>
<dbReference type="SMART" id="SM00670">
    <property type="entry name" value="PINc"/>
    <property type="match status" value="1"/>
</dbReference>
<dbReference type="PANTHER" id="PTHR23355:SF35">
    <property type="entry name" value="EXOSOME COMPLEX EXONUCLEASE RRP44"/>
    <property type="match status" value="1"/>
</dbReference>
<dbReference type="InterPro" id="IPR001900">
    <property type="entry name" value="RNase_II/R"/>
</dbReference>
<comment type="similarity">
    <text evidence="4 15">Belongs to the RNR ribonuclease family.</text>
</comment>
<evidence type="ECO:0000313" key="19">
    <source>
        <dbReference type="Proteomes" id="UP000398389"/>
    </source>
</evidence>
<dbReference type="RefSeq" id="XP_031853591.1">
    <property type="nucleotide sequence ID" value="XM_031997700.1"/>
</dbReference>
<dbReference type="InterPro" id="IPR002716">
    <property type="entry name" value="PIN_dom"/>
</dbReference>
<protein>
    <recommendedName>
        <fullName evidence="14">Ribosomal RNA-processing protein 44</fullName>
    </recommendedName>
</protein>
<evidence type="ECO:0000256" key="11">
    <source>
        <dbReference type="ARBA" id="ARBA00022839"/>
    </source>
</evidence>
<comment type="subcellular location">
    <subcellularLocation>
        <location evidence="2">Cytoplasm</location>
    </subcellularLocation>
    <subcellularLocation>
        <location evidence="3">Nucleus</location>
        <location evidence="3">Nucleolus</location>
    </subcellularLocation>
</comment>
<keyword evidence="5" id="KW-0963">Cytoplasm</keyword>
<dbReference type="GO" id="GO:0000177">
    <property type="term" value="C:cytoplasmic exosome (RNase complex)"/>
    <property type="evidence" value="ECO:0007669"/>
    <property type="project" value="TreeGrafter"/>
</dbReference>
<dbReference type="SUPFAM" id="SSF50249">
    <property type="entry name" value="Nucleic acid-binding proteins"/>
    <property type="match status" value="3"/>
</dbReference>
<evidence type="ECO:0000256" key="12">
    <source>
        <dbReference type="ARBA" id="ARBA00022884"/>
    </source>
</evidence>
<evidence type="ECO:0000256" key="4">
    <source>
        <dbReference type="ARBA" id="ARBA00005785"/>
    </source>
</evidence>
<dbReference type="Gene3D" id="2.40.50.690">
    <property type="match status" value="1"/>
</dbReference>
<comment type="cofactor">
    <cofactor evidence="1">
        <name>Mg(2+)</name>
        <dbReference type="ChEBI" id="CHEBI:18420"/>
    </cofactor>
</comment>
<dbReference type="GO" id="GO:0005730">
    <property type="term" value="C:nucleolus"/>
    <property type="evidence" value="ECO:0007669"/>
    <property type="project" value="UniProtKB-SubCell"/>
</dbReference>